<evidence type="ECO:0000313" key="12">
    <source>
        <dbReference type="Proteomes" id="UP000295070"/>
    </source>
</evidence>
<reference evidence="11 12" key="1">
    <citation type="submission" date="2019-01" db="EMBL/GenBank/DDBJ databases">
        <title>A chromosome-scale genome assembly of the yellow perch, Perca flavescens.</title>
        <authorList>
            <person name="Feron R."/>
            <person name="Morvezen R."/>
            <person name="Bestin A."/>
            <person name="Haffray P."/>
            <person name="Klopp C."/>
            <person name="Zahm M."/>
            <person name="Cabau C."/>
            <person name="Roques C."/>
            <person name="Donnadieu C."/>
            <person name="Bouchez O."/>
            <person name="Christie M."/>
            <person name="Larson W."/>
            <person name="Guiguen Y."/>
        </authorList>
    </citation>
    <scope>NUCLEOTIDE SEQUENCE [LARGE SCALE GENOMIC DNA]</scope>
    <source>
        <strain evidence="11">YP-PL-M2</strain>
        <tissue evidence="11">Blood</tissue>
    </source>
</reference>
<feature type="region of interest" description="Disordered" evidence="9">
    <location>
        <begin position="160"/>
        <end position="200"/>
    </location>
</feature>
<keyword evidence="2" id="KW-0479">Metal-binding</keyword>
<comment type="caution">
    <text evidence="11">The sequence shown here is derived from an EMBL/GenBank/DDBJ whole genome shotgun (WGS) entry which is preliminary data.</text>
</comment>
<dbReference type="EMBL" id="SCKG01000010">
    <property type="protein sequence ID" value="TDH07605.1"/>
    <property type="molecule type" value="Genomic_DNA"/>
</dbReference>
<sequence>MSEYLMRGFRAQLTTSMDSVLRRAVFEIMMIFENSVHDHQKELAQKGEEIAHLKIKLQRAELKLKESECGGDREVDRSTFTINETQREPEDVLTAPGQMSDVPEIDFEVPDDWCAPLGCETVAKQEETVCPSVRLRKLSIPLWPIPIIKQEVVNCDIDDSHQQTEGLRRSRRGSSLNEGHKRMDRTLPMRGRGTRRPPMRNDMRQLLEDIKQEYTDLTGNAGLRGKGRNLTGKEQENTTKSKKEKRKTAATESQEKETVKNDGEKSYSCKFCKKVFDTQFGRSVHVRSHKKCRGCKKEYRFPSALQLHKQTCKKLKQLLAKQAQSTNPPKLEFCDEENLTAPSKKQLIDGRESPPFSSNISESSIQKDGSTKKHSCVYCNKTFHRRSKLKEHVRVHTGERPFPCDMCSKKFRVNQALKKHILRIHKDQMNSSETNENVASTEPLEETEDDQEDLKSPKKDTSLAINHNNVQRDCSSDTRPSSGWQTMGRRCPDGFICLLCQKVSKSKYRMIEHFRTHTGEKPIKCERCPAVFRFRGQLSLHKKKCRQPTEGTQCAKCEKIFRSQAKYNKHVSKCRQDLPILCKVCGKGFFYKGRLENHMERYHK</sequence>
<evidence type="ECO:0000256" key="2">
    <source>
        <dbReference type="ARBA" id="ARBA00022723"/>
    </source>
</evidence>
<dbReference type="SUPFAM" id="SSF57667">
    <property type="entry name" value="beta-beta-alpha zinc fingers"/>
    <property type="match status" value="4"/>
</dbReference>
<proteinExistence type="predicted"/>
<comment type="subcellular location">
    <subcellularLocation>
        <location evidence="1">Nucleus</location>
    </subcellularLocation>
</comment>
<feature type="compositionally biased region" description="Basic and acidic residues" evidence="9">
    <location>
        <begin position="178"/>
        <end position="187"/>
    </location>
</feature>
<dbReference type="GO" id="GO:0008270">
    <property type="term" value="F:zinc ion binding"/>
    <property type="evidence" value="ECO:0007669"/>
    <property type="project" value="UniProtKB-KW"/>
</dbReference>
<feature type="compositionally biased region" description="Polar residues" evidence="9">
    <location>
        <begin position="429"/>
        <end position="440"/>
    </location>
</feature>
<evidence type="ECO:0000256" key="3">
    <source>
        <dbReference type="ARBA" id="ARBA00022737"/>
    </source>
</evidence>
<feature type="region of interest" description="Disordered" evidence="9">
    <location>
        <begin position="217"/>
        <end position="259"/>
    </location>
</feature>
<dbReference type="GO" id="GO:0005634">
    <property type="term" value="C:nucleus"/>
    <property type="evidence" value="ECO:0007669"/>
    <property type="project" value="UniProtKB-SubCell"/>
</dbReference>
<dbReference type="FunFam" id="3.30.160.60:FF:000624">
    <property type="entry name" value="zinc finger protein 697"/>
    <property type="match status" value="1"/>
</dbReference>
<accession>A0A484CXA2</accession>
<keyword evidence="12" id="KW-1185">Reference proteome</keyword>
<dbReference type="STRING" id="8167.A0A484CXA2"/>
<dbReference type="PROSITE" id="PS50157">
    <property type="entry name" value="ZINC_FINGER_C2H2_2"/>
    <property type="match status" value="5"/>
</dbReference>
<gene>
    <name evidence="11" type="ORF">EPR50_G00107880</name>
</gene>
<evidence type="ECO:0000313" key="11">
    <source>
        <dbReference type="EMBL" id="TDH07605.1"/>
    </source>
</evidence>
<feature type="region of interest" description="Disordered" evidence="9">
    <location>
        <begin position="344"/>
        <end position="368"/>
    </location>
</feature>
<evidence type="ECO:0000256" key="9">
    <source>
        <dbReference type="SAM" id="MobiDB-lite"/>
    </source>
</evidence>
<feature type="domain" description="C2H2-type" evidence="10">
    <location>
        <begin position="495"/>
        <end position="522"/>
    </location>
</feature>
<keyword evidence="5" id="KW-0862">Zinc</keyword>
<dbReference type="SMART" id="SM00355">
    <property type="entry name" value="ZnF_C2H2"/>
    <property type="match status" value="7"/>
</dbReference>
<feature type="compositionally biased region" description="Low complexity" evidence="9">
    <location>
        <begin position="353"/>
        <end position="364"/>
    </location>
</feature>
<dbReference type="PANTHER" id="PTHR16515:SF49">
    <property type="entry name" value="GASTRULA ZINC FINGER PROTEIN XLCGF49.1-LIKE-RELATED"/>
    <property type="match status" value="1"/>
</dbReference>
<evidence type="ECO:0000256" key="5">
    <source>
        <dbReference type="ARBA" id="ARBA00022833"/>
    </source>
</evidence>
<feature type="coiled-coil region" evidence="8">
    <location>
        <begin position="36"/>
        <end position="70"/>
    </location>
</feature>
<dbReference type="InterPro" id="IPR050331">
    <property type="entry name" value="Zinc_finger"/>
</dbReference>
<feature type="compositionally biased region" description="Acidic residues" evidence="9">
    <location>
        <begin position="443"/>
        <end position="452"/>
    </location>
</feature>
<protein>
    <recommendedName>
        <fullName evidence="10">C2H2-type domain-containing protein</fullName>
    </recommendedName>
</protein>
<keyword evidence="6" id="KW-0539">Nucleus</keyword>
<feature type="domain" description="C2H2-type" evidence="10">
    <location>
        <begin position="267"/>
        <end position="294"/>
    </location>
</feature>
<feature type="domain" description="C2H2-type" evidence="10">
    <location>
        <begin position="580"/>
        <end position="604"/>
    </location>
</feature>
<evidence type="ECO:0000256" key="1">
    <source>
        <dbReference type="ARBA" id="ARBA00004123"/>
    </source>
</evidence>
<feature type="domain" description="C2H2-type" evidence="10">
    <location>
        <begin position="402"/>
        <end position="430"/>
    </location>
</feature>
<evidence type="ECO:0000256" key="4">
    <source>
        <dbReference type="ARBA" id="ARBA00022771"/>
    </source>
</evidence>
<keyword evidence="4 7" id="KW-0863">Zinc-finger</keyword>
<feature type="region of interest" description="Disordered" evidence="9">
    <location>
        <begin position="426"/>
        <end position="459"/>
    </location>
</feature>
<evidence type="ECO:0000259" key="10">
    <source>
        <dbReference type="PROSITE" id="PS50157"/>
    </source>
</evidence>
<evidence type="ECO:0000256" key="6">
    <source>
        <dbReference type="ARBA" id="ARBA00023242"/>
    </source>
</evidence>
<dbReference type="InterPro" id="IPR036236">
    <property type="entry name" value="Znf_C2H2_sf"/>
</dbReference>
<organism evidence="11 12">
    <name type="scientific">Perca flavescens</name>
    <name type="common">American yellow perch</name>
    <name type="synonym">Morone flavescens</name>
    <dbReference type="NCBI Taxonomy" id="8167"/>
    <lineage>
        <taxon>Eukaryota</taxon>
        <taxon>Metazoa</taxon>
        <taxon>Chordata</taxon>
        <taxon>Craniata</taxon>
        <taxon>Vertebrata</taxon>
        <taxon>Euteleostomi</taxon>
        <taxon>Actinopterygii</taxon>
        <taxon>Neopterygii</taxon>
        <taxon>Teleostei</taxon>
        <taxon>Neoteleostei</taxon>
        <taxon>Acanthomorphata</taxon>
        <taxon>Eupercaria</taxon>
        <taxon>Perciformes</taxon>
        <taxon>Percoidei</taxon>
        <taxon>Percidae</taxon>
        <taxon>Percinae</taxon>
        <taxon>Perca</taxon>
    </lineage>
</organism>
<dbReference type="InterPro" id="IPR013087">
    <property type="entry name" value="Znf_C2H2_type"/>
</dbReference>
<dbReference type="PANTHER" id="PTHR16515">
    <property type="entry name" value="PR DOMAIN ZINC FINGER PROTEIN"/>
    <property type="match status" value="1"/>
</dbReference>
<dbReference type="Gene3D" id="3.30.160.60">
    <property type="entry name" value="Classic Zinc Finger"/>
    <property type="match status" value="5"/>
</dbReference>
<feature type="compositionally biased region" description="Basic and acidic residues" evidence="9">
    <location>
        <begin position="231"/>
        <end position="259"/>
    </location>
</feature>
<dbReference type="Proteomes" id="UP000295070">
    <property type="component" value="Chromosome 10"/>
</dbReference>
<evidence type="ECO:0000256" key="7">
    <source>
        <dbReference type="PROSITE-ProRule" id="PRU00042"/>
    </source>
</evidence>
<feature type="domain" description="C2H2-type" evidence="10">
    <location>
        <begin position="374"/>
        <end position="401"/>
    </location>
</feature>
<dbReference type="PROSITE" id="PS00028">
    <property type="entry name" value="ZINC_FINGER_C2H2_1"/>
    <property type="match status" value="4"/>
</dbReference>
<name>A0A484CXA2_PERFV</name>
<dbReference type="AlphaFoldDB" id="A0A484CXA2"/>
<keyword evidence="3" id="KW-0677">Repeat</keyword>
<dbReference type="GO" id="GO:0010468">
    <property type="term" value="P:regulation of gene expression"/>
    <property type="evidence" value="ECO:0007669"/>
    <property type="project" value="TreeGrafter"/>
</dbReference>
<evidence type="ECO:0000256" key="8">
    <source>
        <dbReference type="SAM" id="Coils"/>
    </source>
</evidence>
<keyword evidence="8" id="KW-0175">Coiled coil</keyword>
<dbReference type="Pfam" id="PF00096">
    <property type="entry name" value="zf-C2H2"/>
    <property type="match status" value="2"/>
</dbReference>